<sequence length="84" mass="9112">MNRETNAPRARYAADLLKVGVRLPLTVSDECHATLVDADGRDVLTVDLHRQRSDDEACKIALWIALAVNTCGGYALDTSGKDQA</sequence>
<name>A0ABV7DK79_9HYPH</name>
<proteinExistence type="predicted"/>
<keyword evidence="2" id="KW-1185">Reference proteome</keyword>
<evidence type="ECO:0000313" key="2">
    <source>
        <dbReference type="Proteomes" id="UP001595377"/>
    </source>
</evidence>
<reference evidence="2" key="1">
    <citation type="journal article" date="2019" name="Int. J. Syst. Evol. Microbiol.">
        <title>The Global Catalogue of Microorganisms (GCM) 10K type strain sequencing project: providing services to taxonomists for standard genome sequencing and annotation.</title>
        <authorList>
            <consortium name="The Broad Institute Genomics Platform"/>
            <consortium name="The Broad Institute Genome Sequencing Center for Infectious Disease"/>
            <person name="Wu L."/>
            <person name="Ma J."/>
        </authorList>
    </citation>
    <scope>NUCLEOTIDE SEQUENCE [LARGE SCALE GENOMIC DNA]</scope>
    <source>
        <strain evidence="2">KCTC 52677</strain>
    </source>
</reference>
<dbReference type="EMBL" id="JBHRSP010000025">
    <property type="protein sequence ID" value="MFC3074662.1"/>
    <property type="molecule type" value="Genomic_DNA"/>
</dbReference>
<dbReference type="Proteomes" id="UP001595377">
    <property type="component" value="Unassembled WGS sequence"/>
</dbReference>
<accession>A0ABV7DK79</accession>
<dbReference type="RefSeq" id="WP_257317216.1">
    <property type="nucleotide sequence ID" value="NZ_JANFDG010000026.1"/>
</dbReference>
<protein>
    <submittedName>
        <fullName evidence="1">Uncharacterized protein</fullName>
    </submittedName>
</protein>
<comment type="caution">
    <text evidence="1">The sequence shown here is derived from an EMBL/GenBank/DDBJ whole genome shotgun (WGS) entry which is preliminary data.</text>
</comment>
<gene>
    <name evidence="1" type="ORF">ACFOHH_16240</name>
</gene>
<evidence type="ECO:0000313" key="1">
    <source>
        <dbReference type="EMBL" id="MFC3074662.1"/>
    </source>
</evidence>
<organism evidence="1 2">
    <name type="scientific">Shinella pollutisoli</name>
    <dbReference type="NCBI Taxonomy" id="2250594"/>
    <lineage>
        <taxon>Bacteria</taxon>
        <taxon>Pseudomonadati</taxon>
        <taxon>Pseudomonadota</taxon>
        <taxon>Alphaproteobacteria</taxon>
        <taxon>Hyphomicrobiales</taxon>
        <taxon>Rhizobiaceae</taxon>
        <taxon>Shinella</taxon>
    </lineage>
</organism>